<proteinExistence type="predicted"/>
<accession>A0A366IHG4</accession>
<dbReference type="SUPFAM" id="SSF52402">
    <property type="entry name" value="Adenine nucleotide alpha hydrolases-like"/>
    <property type="match status" value="2"/>
</dbReference>
<keyword evidence="3" id="KW-1185">Reference proteome</keyword>
<comment type="caution">
    <text evidence="2">The sequence shown here is derived from an EMBL/GenBank/DDBJ whole genome shotgun (WGS) entry which is preliminary data.</text>
</comment>
<name>A0A366IHG4_9MICO</name>
<feature type="domain" description="UspA" evidence="1">
    <location>
        <begin position="149"/>
        <end position="292"/>
    </location>
</feature>
<dbReference type="PANTHER" id="PTHR46553:SF3">
    <property type="entry name" value="ADENINE NUCLEOTIDE ALPHA HYDROLASES-LIKE SUPERFAMILY PROTEIN"/>
    <property type="match status" value="1"/>
</dbReference>
<dbReference type="Pfam" id="PF00582">
    <property type="entry name" value="Usp"/>
    <property type="match status" value="2"/>
</dbReference>
<evidence type="ECO:0000313" key="3">
    <source>
        <dbReference type="Proteomes" id="UP000253509"/>
    </source>
</evidence>
<organism evidence="2 3">
    <name type="scientific">Brevibacterium celere</name>
    <dbReference type="NCBI Taxonomy" id="225845"/>
    <lineage>
        <taxon>Bacteria</taxon>
        <taxon>Bacillati</taxon>
        <taxon>Actinomycetota</taxon>
        <taxon>Actinomycetes</taxon>
        <taxon>Micrococcales</taxon>
        <taxon>Brevibacteriaceae</taxon>
        <taxon>Brevibacterium</taxon>
    </lineage>
</organism>
<dbReference type="EMBL" id="QNSB01000006">
    <property type="protein sequence ID" value="RBP71261.1"/>
    <property type="molecule type" value="Genomic_DNA"/>
</dbReference>
<dbReference type="RefSeq" id="WP_113904352.1">
    <property type="nucleotide sequence ID" value="NZ_QNSB01000006.1"/>
</dbReference>
<protein>
    <submittedName>
        <fullName evidence="2">Nucleotide-binding universal stress UspA family protein</fullName>
    </submittedName>
</protein>
<reference evidence="2 3" key="1">
    <citation type="submission" date="2018-06" db="EMBL/GenBank/DDBJ databases">
        <title>Freshwater and sediment microbial communities from various areas in North America, analyzing microbe dynamics in response to fracking.</title>
        <authorList>
            <person name="Lamendella R."/>
        </authorList>
    </citation>
    <scope>NUCLEOTIDE SEQUENCE [LARGE SCALE GENOMIC DNA]</scope>
    <source>
        <strain evidence="2 3">3b_TX</strain>
    </source>
</reference>
<evidence type="ECO:0000313" key="2">
    <source>
        <dbReference type="EMBL" id="RBP71261.1"/>
    </source>
</evidence>
<feature type="domain" description="UspA" evidence="1">
    <location>
        <begin position="2"/>
        <end position="136"/>
    </location>
</feature>
<gene>
    <name evidence="2" type="ORF">DFO65_106104</name>
</gene>
<dbReference type="Proteomes" id="UP000253509">
    <property type="component" value="Unassembled WGS sequence"/>
</dbReference>
<dbReference type="CDD" id="cd00293">
    <property type="entry name" value="USP-like"/>
    <property type="match status" value="1"/>
</dbReference>
<dbReference type="InterPro" id="IPR006016">
    <property type="entry name" value="UspA"/>
</dbReference>
<dbReference type="AlphaFoldDB" id="A0A366IHG4"/>
<dbReference type="PANTHER" id="PTHR46553">
    <property type="entry name" value="ADENINE NUCLEOTIDE ALPHA HYDROLASES-LIKE SUPERFAMILY PROTEIN"/>
    <property type="match status" value="1"/>
</dbReference>
<dbReference type="Gene3D" id="3.40.50.12370">
    <property type="match status" value="1"/>
</dbReference>
<evidence type="ECO:0000259" key="1">
    <source>
        <dbReference type="Pfam" id="PF00582"/>
    </source>
</evidence>
<sequence length="309" mass="32138">MSIVVGIAPGQDNRAALELGIVLARSYSQDLDLASINSAAWPPGRISVGADYQAHIRRLARESLDEARSLVPDDVVVATHVHDAVSSRRGLLEMCERLEALRLVVGPAADGPADRVHLGSVSSGLLHSAELPVALAPEGFTAEAGARLQRITAAYSGSSTSAELILGAAVVAAEAGVPLRIASFAPRSRVLSAAGIGLEVEAKLIDEWKATIREDIAEILSEIEQLPARPESVDVEVGTGASWGQALGGVSWDEPEVMMLGSSGLGVLKRVALGSHAVKILQNSPVPVVVVPRRAKEDYSAGVLGPGRG</sequence>